<evidence type="ECO:0000256" key="9">
    <source>
        <dbReference type="RuleBase" id="RU004336"/>
    </source>
</evidence>
<accession>A0A067L6P1</accession>
<dbReference type="Gene3D" id="3.20.20.80">
    <property type="entry name" value="Glycosidases"/>
    <property type="match status" value="1"/>
</dbReference>
<feature type="chain" id="PRO_5001644363" description="glucan endo-1,3-beta-D-glucosidase" evidence="10">
    <location>
        <begin position="19"/>
        <end position="345"/>
    </location>
</feature>
<keyword evidence="5 9" id="KW-0326">Glycosidase</keyword>
<dbReference type="FunFam" id="3.20.20.80:FF:000010">
    <property type="entry name" value="glucan endo-1,3-beta-glucosidase, basic"/>
    <property type="match status" value="1"/>
</dbReference>
<name>A0A067L6P1_JATCU</name>
<proteinExistence type="inferred from homology"/>
<organism evidence="11 12">
    <name type="scientific">Jatropha curcas</name>
    <name type="common">Barbados nut</name>
    <dbReference type="NCBI Taxonomy" id="180498"/>
    <lineage>
        <taxon>Eukaryota</taxon>
        <taxon>Viridiplantae</taxon>
        <taxon>Streptophyta</taxon>
        <taxon>Embryophyta</taxon>
        <taxon>Tracheophyta</taxon>
        <taxon>Spermatophyta</taxon>
        <taxon>Magnoliopsida</taxon>
        <taxon>eudicotyledons</taxon>
        <taxon>Gunneridae</taxon>
        <taxon>Pentapetalae</taxon>
        <taxon>rosids</taxon>
        <taxon>fabids</taxon>
        <taxon>Malpighiales</taxon>
        <taxon>Euphorbiaceae</taxon>
        <taxon>Crotonoideae</taxon>
        <taxon>Jatropheae</taxon>
        <taxon>Jatropha</taxon>
    </lineage>
</organism>
<keyword evidence="10" id="KW-0732">Signal</keyword>
<keyword evidence="12" id="KW-1185">Reference proteome</keyword>
<comment type="similarity">
    <text evidence="2 8">Belongs to the glycosyl hydrolase 17 family.</text>
</comment>
<dbReference type="GO" id="GO:0042973">
    <property type="term" value="F:glucan endo-1,3-beta-D-glucosidase activity"/>
    <property type="evidence" value="ECO:0007669"/>
    <property type="project" value="UniProtKB-EC"/>
</dbReference>
<comment type="catalytic activity">
    <reaction evidence="1">
        <text>Hydrolysis of (1-&gt;3)-beta-D-glucosidic linkages in (1-&gt;3)-beta-D-glucans.</text>
        <dbReference type="EC" id="3.2.1.39"/>
    </reaction>
</comment>
<sequence length="345" mass="38321">MAATSHLLWIMLLAVAACHPCNMVFCGDVGIVYGRNGDNLPSPKQVIDFLTKDLNYAIPLIRVYDANLEILEALKGTNLVVTIGVPDEAIAHVASSQEAADKWFQDHVLTYIQKGVRFRYICVGNEAIPGVVQFHLQQAICNLNNSVQKAGIDFIHVTTAVGSEVLGSSYPPSTGQFAPELDALMSNLTSYLYSIGSPLFINVYPYYALISDPQHISLDNALFQSQAPIFQDGNLEYCNLFDAMVDAFVAAMVRVVQREDVKVVIGETGWPTAGFGPYDCVDNARIYNQNLREHVIYRGCTPRKADINLEVYMYNMFNENLKSEGAGQNFGIFYSNFSQVYALWH</sequence>
<dbReference type="InterPro" id="IPR000490">
    <property type="entry name" value="Glyco_hydro_17"/>
</dbReference>
<dbReference type="EC" id="3.2.1.39" evidence="3"/>
<protein>
    <recommendedName>
        <fullName evidence="3">glucan endo-1,3-beta-D-glucosidase</fullName>
        <ecNumber evidence="3">3.2.1.39</ecNumber>
    </recommendedName>
    <alternativeName>
        <fullName evidence="6">(1-&gt;3)-beta-glucan endohydrolase</fullName>
    </alternativeName>
    <alternativeName>
        <fullName evidence="7">Beta-1,3-endoglucanase</fullName>
    </alternativeName>
</protein>
<dbReference type="Pfam" id="PF00332">
    <property type="entry name" value="Glyco_hydro_17"/>
    <property type="match status" value="1"/>
</dbReference>
<evidence type="ECO:0000256" key="2">
    <source>
        <dbReference type="ARBA" id="ARBA00008773"/>
    </source>
</evidence>
<evidence type="ECO:0000313" key="12">
    <source>
        <dbReference type="Proteomes" id="UP000027138"/>
    </source>
</evidence>
<evidence type="ECO:0000256" key="6">
    <source>
        <dbReference type="ARBA" id="ARBA00033335"/>
    </source>
</evidence>
<dbReference type="InterPro" id="IPR017853">
    <property type="entry name" value="GH"/>
</dbReference>
<dbReference type="GO" id="GO:0005975">
    <property type="term" value="P:carbohydrate metabolic process"/>
    <property type="evidence" value="ECO:0007669"/>
    <property type="project" value="InterPro"/>
</dbReference>
<gene>
    <name evidence="11" type="ORF">JCGZ_02163</name>
</gene>
<evidence type="ECO:0000256" key="4">
    <source>
        <dbReference type="ARBA" id="ARBA00022801"/>
    </source>
</evidence>
<feature type="signal peptide" evidence="10">
    <location>
        <begin position="1"/>
        <end position="18"/>
    </location>
</feature>
<dbReference type="STRING" id="180498.A0A067L6P1"/>
<dbReference type="EMBL" id="KK914334">
    <property type="protein sequence ID" value="KDP40165.1"/>
    <property type="molecule type" value="Genomic_DNA"/>
</dbReference>
<evidence type="ECO:0000256" key="1">
    <source>
        <dbReference type="ARBA" id="ARBA00000382"/>
    </source>
</evidence>
<dbReference type="AlphaFoldDB" id="A0A067L6P1"/>
<dbReference type="PANTHER" id="PTHR32227">
    <property type="entry name" value="GLUCAN ENDO-1,3-BETA-GLUCOSIDASE BG1-RELATED-RELATED"/>
    <property type="match status" value="1"/>
</dbReference>
<dbReference type="InterPro" id="IPR044965">
    <property type="entry name" value="Glyco_hydro_17_plant"/>
</dbReference>
<keyword evidence="4 9" id="KW-0378">Hydrolase</keyword>
<dbReference type="PROSITE" id="PS00587">
    <property type="entry name" value="GLYCOSYL_HYDROL_F17"/>
    <property type="match status" value="1"/>
</dbReference>
<dbReference type="OrthoDB" id="941679at2759"/>
<evidence type="ECO:0000256" key="7">
    <source>
        <dbReference type="ARBA" id="ARBA00033417"/>
    </source>
</evidence>
<dbReference type="SUPFAM" id="SSF51445">
    <property type="entry name" value="(Trans)glycosidases"/>
    <property type="match status" value="1"/>
</dbReference>
<evidence type="ECO:0000256" key="5">
    <source>
        <dbReference type="ARBA" id="ARBA00023295"/>
    </source>
</evidence>
<evidence type="ECO:0000256" key="10">
    <source>
        <dbReference type="SAM" id="SignalP"/>
    </source>
</evidence>
<dbReference type="Proteomes" id="UP000027138">
    <property type="component" value="Unassembled WGS sequence"/>
</dbReference>
<reference evidence="11 12" key="1">
    <citation type="journal article" date="2014" name="PLoS ONE">
        <title>Global Analysis of Gene Expression Profiles in Physic Nut (Jatropha curcas L.) Seedlings Exposed to Salt Stress.</title>
        <authorList>
            <person name="Zhang L."/>
            <person name="Zhang C."/>
            <person name="Wu P."/>
            <person name="Chen Y."/>
            <person name="Li M."/>
            <person name="Jiang H."/>
            <person name="Wu G."/>
        </authorList>
    </citation>
    <scope>NUCLEOTIDE SEQUENCE [LARGE SCALE GENOMIC DNA]</scope>
    <source>
        <strain evidence="12">cv. GZQX0401</strain>
        <tissue evidence="11">Young leaves</tissue>
    </source>
</reference>
<evidence type="ECO:0000313" key="11">
    <source>
        <dbReference type="EMBL" id="KDP40165.1"/>
    </source>
</evidence>
<evidence type="ECO:0000256" key="8">
    <source>
        <dbReference type="RuleBase" id="RU004335"/>
    </source>
</evidence>
<evidence type="ECO:0000256" key="3">
    <source>
        <dbReference type="ARBA" id="ARBA00012780"/>
    </source>
</evidence>